<evidence type="ECO:0000313" key="3">
    <source>
        <dbReference type="Proteomes" id="UP000316360"/>
    </source>
</evidence>
<dbReference type="AlphaFoldDB" id="A0A523S372"/>
<dbReference type="CDD" id="cd03788">
    <property type="entry name" value="GT20_TPS"/>
    <property type="match status" value="1"/>
</dbReference>
<dbReference type="SUPFAM" id="SSF53756">
    <property type="entry name" value="UDP-Glycosyltransferase/glycogen phosphorylase"/>
    <property type="match status" value="1"/>
</dbReference>
<dbReference type="Pfam" id="PF00982">
    <property type="entry name" value="Glyco_transf_20"/>
    <property type="match status" value="1"/>
</dbReference>
<evidence type="ECO:0000313" key="2">
    <source>
        <dbReference type="EMBL" id="TET12447.1"/>
    </source>
</evidence>
<protein>
    <submittedName>
        <fullName evidence="2">Trehalose-6-phosphate synthase</fullName>
    </submittedName>
</protein>
<dbReference type="InterPro" id="IPR001830">
    <property type="entry name" value="Glyco_trans_20"/>
</dbReference>
<organism evidence="2 3">
    <name type="scientific">Aerophobetes bacterium</name>
    <dbReference type="NCBI Taxonomy" id="2030807"/>
    <lineage>
        <taxon>Bacteria</taxon>
        <taxon>Candidatus Aerophobota</taxon>
    </lineage>
</organism>
<dbReference type="PANTHER" id="PTHR10788:SF106">
    <property type="entry name" value="BCDNA.GH08860"/>
    <property type="match status" value="1"/>
</dbReference>
<reference evidence="2 3" key="1">
    <citation type="submission" date="2019-03" db="EMBL/GenBank/DDBJ databases">
        <title>Metabolic potential of uncultured bacteria and archaea associated with petroleum seepage in deep-sea sediments.</title>
        <authorList>
            <person name="Dong X."/>
            <person name="Hubert C."/>
        </authorList>
    </citation>
    <scope>NUCLEOTIDE SEQUENCE [LARGE SCALE GENOMIC DNA]</scope>
    <source>
        <strain evidence="2">E44_bin7</strain>
    </source>
</reference>
<dbReference type="EMBL" id="SOKJ01000085">
    <property type="protein sequence ID" value="TET12447.1"/>
    <property type="molecule type" value="Genomic_DNA"/>
</dbReference>
<comment type="caution">
    <text evidence="2">The sequence shown here is derived from an EMBL/GenBank/DDBJ whole genome shotgun (WGS) entry which is preliminary data.</text>
</comment>
<accession>A0A523S372</accession>
<feature type="non-terminal residue" evidence="2">
    <location>
        <position position="1"/>
    </location>
</feature>
<gene>
    <name evidence="2" type="ORF">E3J84_01630</name>
</gene>
<evidence type="ECO:0000256" key="1">
    <source>
        <dbReference type="ARBA" id="ARBA00008799"/>
    </source>
</evidence>
<dbReference type="Gene3D" id="3.40.50.2000">
    <property type="entry name" value="Glycogen Phosphorylase B"/>
    <property type="match status" value="2"/>
</dbReference>
<sequence length="475" mass="55378">NKFGTYDFIVVSNREPYVHEYSGKKVRCVKSIGGLTAAMDPIMQASKGIWVAYGSGDADKDVVDKDNKIKVPPEDPKYSLKRIWMTKEEENGFYYGYANQVLWPLSHIAYRQPVFDASHWEYYQEVNQRFAEAVLEEKRDNKLFVWLQDYHLSLCAKIIKEKSPDAIVSLFWHIPWPNPEVFRICPQKKKLLEGLLANDLLGFHLRYHCLNFLDTVRQEMEAKVNREESSVTYRNHKTLVRPFPISIDAEGISQMANTKEAEEKMKSLPEEIDPPYEILCLSIDRVDYTKGILEKIRAVDRFLEKYPEYQGRFVFLELGALSRLHIKTYKQLIDDIQSLAEEVNWKYRSGYWYPIVIINRRLDYTTHLAYYRACDVCLVGSLHDGMNLVAKEYNMANVDLKGMLVLSQFTGAARELKDAVLINPFDIEGVADAIFSVCKMSEKERKRRVRKMQKVILENNIYKWAGKFILQLSEL</sequence>
<dbReference type="GO" id="GO:0005992">
    <property type="term" value="P:trehalose biosynthetic process"/>
    <property type="evidence" value="ECO:0007669"/>
    <property type="project" value="InterPro"/>
</dbReference>
<comment type="similarity">
    <text evidence="1">Belongs to the glycosyltransferase 20 family.</text>
</comment>
<name>A0A523S372_UNCAE</name>
<dbReference type="GO" id="GO:0003825">
    <property type="term" value="F:alpha,alpha-trehalose-phosphate synthase (UDP-forming) activity"/>
    <property type="evidence" value="ECO:0007669"/>
    <property type="project" value="TreeGrafter"/>
</dbReference>
<dbReference type="Proteomes" id="UP000316360">
    <property type="component" value="Unassembled WGS sequence"/>
</dbReference>
<dbReference type="PANTHER" id="PTHR10788">
    <property type="entry name" value="TREHALOSE-6-PHOSPHATE SYNTHASE"/>
    <property type="match status" value="1"/>
</dbReference>
<proteinExistence type="inferred from homology"/>